<evidence type="ECO:0000313" key="2">
    <source>
        <dbReference type="EMBL" id="WEA13549.1"/>
    </source>
</evidence>
<name>A0AAX3NB03_9LACT</name>
<organism evidence="2 3">
    <name type="scientific">Lactococcus garvieae</name>
    <dbReference type="NCBI Taxonomy" id="1363"/>
    <lineage>
        <taxon>Bacteria</taxon>
        <taxon>Bacillati</taxon>
        <taxon>Bacillota</taxon>
        <taxon>Bacilli</taxon>
        <taxon>Lactobacillales</taxon>
        <taxon>Streptococcaceae</taxon>
        <taxon>Lactococcus</taxon>
    </lineage>
</organism>
<dbReference type="RefSeq" id="WP_274978347.1">
    <property type="nucleotide sequence ID" value="NZ_CP118627.1"/>
</dbReference>
<gene>
    <name evidence="2" type="ORF">PWF74_08505</name>
</gene>
<dbReference type="Proteomes" id="UP001217324">
    <property type="component" value="Chromosome"/>
</dbReference>
<proteinExistence type="predicted"/>
<reference evidence="2" key="1">
    <citation type="submission" date="2023-02" db="EMBL/GenBank/DDBJ databases">
        <title>Comparative genomics and fermentation flavor characterization of five lactic acid bacteria reveal flavor biosynthesis metabolic pathways in fermented muskmelon puree.</title>
        <authorList>
            <person name="Yuan L."/>
            <person name="Li M."/>
            <person name="Xu X."/>
            <person name="Lao F."/>
            <person name="Wu J."/>
        </authorList>
    </citation>
    <scope>NUCLEOTIDE SEQUENCE</scope>
    <source>
        <strain evidence="2">Pa-2</strain>
    </source>
</reference>
<feature type="region of interest" description="Disordered" evidence="1">
    <location>
        <begin position="1"/>
        <end position="26"/>
    </location>
</feature>
<protein>
    <submittedName>
        <fullName evidence="2">Uncharacterized protein</fullName>
    </submittedName>
</protein>
<sequence length="58" mass="6860">MEQEELFKRKKSQTKETNKKLSENNRKTFIGAKEKCKIGKRKISRNIKNGIIDAIVYF</sequence>
<feature type="compositionally biased region" description="Basic and acidic residues" evidence="1">
    <location>
        <begin position="13"/>
        <end position="26"/>
    </location>
</feature>
<accession>A0AAX3NB03</accession>
<dbReference type="EMBL" id="CP118627">
    <property type="protein sequence ID" value="WEA13549.1"/>
    <property type="molecule type" value="Genomic_DNA"/>
</dbReference>
<evidence type="ECO:0000313" key="3">
    <source>
        <dbReference type="Proteomes" id="UP001217324"/>
    </source>
</evidence>
<evidence type="ECO:0000256" key="1">
    <source>
        <dbReference type="SAM" id="MobiDB-lite"/>
    </source>
</evidence>
<dbReference type="AlphaFoldDB" id="A0AAX3NB03"/>